<dbReference type="InterPro" id="IPR036875">
    <property type="entry name" value="Znf_CCHC_sf"/>
</dbReference>
<sequence>MTSARPKENKAAIKTLPAKNEGSSAQIQCFKCFGRGHKTNQCPNRKALVLRDEEYYSEGDEEIPMDPGLDSDGDKIHEDMHAEIPPPPAGKFFAVSWRALTTTRQPEIDQKENIFQSRCLVEGQLLFVIVDGCSCANVVIQDVVKRLGLSTSRHATPYNLDWLNDYGAIKVQWQAIVRFEIGEYNDEMMFDVAPMQATHLLLGRPWQFDGRVCHYGGSNCYKVRHGGRKILLQPLTMTEVREYQRQLEDGR</sequence>
<dbReference type="EMBL" id="OZ034822">
    <property type="protein sequence ID" value="CAL1412875.1"/>
    <property type="molecule type" value="Genomic_DNA"/>
</dbReference>
<dbReference type="InterPro" id="IPR001878">
    <property type="entry name" value="Znf_CCHC"/>
</dbReference>
<dbReference type="InterPro" id="IPR021109">
    <property type="entry name" value="Peptidase_aspartic_dom_sf"/>
</dbReference>
<dbReference type="Gene3D" id="2.40.70.10">
    <property type="entry name" value="Acid Proteases"/>
    <property type="match status" value="1"/>
</dbReference>
<keyword evidence="1" id="KW-0479">Metal-binding</keyword>
<name>A0AAV2GQ54_9ROSI</name>
<dbReference type="GO" id="GO:0008270">
    <property type="term" value="F:zinc ion binding"/>
    <property type="evidence" value="ECO:0007669"/>
    <property type="project" value="UniProtKB-KW"/>
</dbReference>
<dbReference type="GO" id="GO:0003676">
    <property type="term" value="F:nucleic acid binding"/>
    <property type="evidence" value="ECO:0007669"/>
    <property type="project" value="InterPro"/>
</dbReference>
<reference evidence="3 4" key="1">
    <citation type="submission" date="2024-04" db="EMBL/GenBank/DDBJ databases">
        <authorList>
            <person name="Fracassetti M."/>
        </authorList>
    </citation>
    <scope>NUCLEOTIDE SEQUENCE [LARGE SCALE GENOMIC DNA]</scope>
</reference>
<keyword evidence="1" id="KW-0862">Zinc</keyword>
<feature type="domain" description="CCHC-type" evidence="2">
    <location>
        <begin position="29"/>
        <end position="44"/>
    </location>
</feature>
<dbReference type="PANTHER" id="PTHR35046:SF9">
    <property type="entry name" value="RNA-DIRECTED DNA POLYMERASE"/>
    <property type="match status" value="1"/>
</dbReference>
<keyword evidence="4" id="KW-1185">Reference proteome</keyword>
<dbReference type="PANTHER" id="PTHR35046">
    <property type="entry name" value="ZINC KNUCKLE (CCHC-TYPE) FAMILY PROTEIN"/>
    <property type="match status" value="1"/>
</dbReference>
<evidence type="ECO:0000313" key="4">
    <source>
        <dbReference type="Proteomes" id="UP001497516"/>
    </source>
</evidence>
<gene>
    <name evidence="3" type="ORF">LTRI10_LOCUS52136</name>
</gene>
<protein>
    <recommendedName>
        <fullName evidence="2">CCHC-type domain-containing protein</fullName>
    </recommendedName>
</protein>
<dbReference type="CDD" id="cd00303">
    <property type="entry name" value="retropepsin_like"/>
    <property type="match status" value="1"/>
</dbReference>
<accession>A0AAV2GQ54</accession>
<evidence type="ECO:0000259" key="2">
    <source>
        <dbReference type="PROSITE" id="PS50158"/>
    </source>
</evidence>
<keyword evidence="1" id="KW-0863">Zinc-finger</keyword>
<dbReference type="PROSITE" id="PS50158">
    <property type="entry name" value="ZF_CCHC"/>
    <property type="match status" value="1"/>
</dbReference>
<dbReference type="SUPFAM" id="SSF57756">
    <property type="entry name" value="Retrovirus zinc finger-like domains"/>
    <property type="match status" value="1"/>
</dbReference>
<dbReference type="Proteomes" id="UP001497516">
    <property type="component" value="Chromosome 9"/>
</dbReference>
<evidence type="ECO:0000256" key="1">
    <source>
        <dbReference type="PROSITE-ProRule" id="PRU00047"/>
    </source>
</evidence>
<dbReference type="AlphaFoldDB" id="A0AAV2GQ54"/>
<organism evidence="3 4">
    <name type="scientific">Linum trigynum</name>
    <dbReference type="NCBI Taxonomy" id="586398"/>
    <lineage>
        <taxon>Eukaryota</taxon>
        <taxon>Viridiplantae</taxon>
        <taxon>Streptophyta</taxon>
        <taxon>Embryophyta</taxon>
        <taxon>Tracheophyta</taxon>
        <taxon>Spermatophyta</taxon>
        <taxon>Magnoliopsida</taxon>
        <taxon>eudicotyledons</taxon>
        <taxon>Gunneridae</taxon>
        <taxon>Pentapetalae</taxon>
        <taxon>rosids</taxon>
        <taxon>fabids</taxon>
        <taxon>Malpighiales</taxon>
        <taxon>Linaceae</taxon>
        <taxon>Linum</taxon>
    </lineage>
</organism>
<proteinExistence type="predicted"/>
<evidence type="ECO:0000313" key="3">
    <source>
        <dbReference type="EMBL" id="CAL1412875.1"/>
    </source>
</evidence>